<dbReference type="EMBL" id="GBRH01217604">
    <property type="protein sequence ID" value="JAD80291.1"/>
    <property type="molecule type" value="Transcribed_RNA"/>
</dbReference>
<protein>
    <submittedName>
        <fullName evidence="1">Uncharacterized protein</fullName>
    </submittedName>
</protein>
<evidence type="ECO:0000313" key="1">
    <source>
        <dbReference type="EMBL" id="JAD80291.1"/>
    </source>
</evidence>
<reference evidence="1" key="2">
    <citation type="journal article" date="2015" name="Data Brief">
        <title>Shoot transcriptome of the giant reed, Arundo donax.</title>
        <authorList>
            <person name="Barrero R.A."/>
            <person name="Guerrero F.D."/>
            <person name="Moolhuijzen P."/>
            <person name="Goolsby J.A."/>
            <person name="Tidwell J."/>
            <person name="Bellgard S.E."/>
            <person name="Bellgard M.I."/>
        </authorList>
    </citation>
    <scope>NUCLEOTIDE SEQUENCE</scope>
    <source>
        <tissue evidence="1">Shoot tissue taken approximately 20 cm above the soil surface</tissue>
    </source>
</reference>
<name>A0A0A9CXE9_ARUDO</name>
<sequence length="42" mass="4661">MEAIIHHTSPPYGFAAPADYELQLHCLHCLKNLVIRSAVTEA</sequence>
<organism evidence="1">
    <name type="scientific">Arundo donax</name>
    <name type="common">Giant reed</name>
    <name type="synonym">Donax arundinaceus</name>
    <dbReference type="NCBI Taxonomy" id="35708"/>
    <lineage>
        <taxon>Eukaryota</taxon>
        <taxon>Viridiplantae</taxon>
        <taxon>Streptophyta</taxon>
        <taxon>Embryophyta</taxon>
        <taxon>Tracheophyta</taxon>
        <taxon>Spermatophyta</taxon>
        <taxon>Magnoliopsida</taxon>
        <taxon>Liliopsida</taxon>
        <taxon>Poales</taxon>
        <taxon>Poaceae</taxon>
        <taxon>PACMAD clade</taxon>
        <taxon>Arundinoideae</taxon>
        <taxon>Arundineae</taxon>
        <taxon>Arundo</taxon>
    </lineage>
</organism>
<reference evidence="1" key="1">
    <citation type="submission" date="2014-09" db="EMBL/GenBank/DDBJ databases">
        <authorList>
            <person name="Magalhaes I.L.F."/>
            <person name="Oliveira U."/>
            <person name="Santos F.R."/>
            <person name="Vidigal T.H.D.A."/>
            <person name="Brescovit A.D."/>
            <person name="Santos A.J."/>
        </authorList>
    </citation>
    <scope>NUCLEOTIDE SEQUENCE</scope>
    <source>
        <tissue evidence="1">Shoot tissue taken approximately 20 cm above the soil surface</tissue>
    </source>
</reference>
<dbReference type="AlphaFoldDB" id="A0A0A9CXE9"/>
<accession>A0A0A9CXE9</accession>
<proteinExistence type="predicted"/>